<dbReference type="Proteomes" id="UP000565205">
    <property type="component" value="Unassembled WGS sequence"/>
</dbReference>
<dbReference type="GO" id="GO:0005886">
    <property type="term" value="C:plasma membrane"/>
    <property type="evidence" value="ECO:0007669"/>
    <property type="project" value="UniProtKB-SubCell"/>
</dbReference>
<dbReference type="PANTHER" id="PTHR43297">
    <property type="entry name" value="OLIGOPEPTIDE TRANSPORT ATP-BINDING PROTEIN APPD"/>
    <property type="match status" value="1"/>
</dbReference>
<dbReference type="PANTHER" id="PTHR43297:SF2">
    <property type="entry name" value="DIPEPTIDE TRANSPORT ATP-BINDING PROTEIN DPPD"/>
    <property type="match status" value="1"/>
</dbReference>
<evidence type="ECO:0000256" key="7">
    <source>
        <dbReference type="ARBA" id="ARBA00023136"/>
    </source>
</evidence>
<dbReference type="RefSeq" id="WP_176621959.1">
    <property type="nucleotide sequence ID" value="NZ_JABXXQ010000021.1"/>
</dbReference>
<dbReference type="CDD" id="cd03257">
    <property type="entry name" value="ABC_NikE_OppD_transporters"/>
    <property type="match status" value="1"/>
</dbReference>
<evidence type="ECO:0000256" key="3">
    <source>
        <dbReference type="ARBA" id="ARBA00022448"/>
    </source>
</evidence>
<dbReference type="SMART" id="SM00382">
    <property type="entry name" value="AAA"/>
    <property type="match status" value="1"/>
</dbReference>
<dbReference type="InterPro" id="IPR050388">
    <property type="entry name" value="ABC_Ni/Peptide_Import"/>
</dbReference>
<comment type="caution">
    <text evidence="10">The sequence shown here is derived from an EMBL/GenBank/DDBJ whole genome shotgun (WGS) entry which is preliminary data.</text>
</comment>
<evidence type="ECO:0000256" key="6">
    <source>
        <dbReference type="ARBA" id="ARBA00022840"/>
    </source>
</evidence>
<protein>
    <submittedName>
        <fullName evidence="10">ABC transporter ATP-binding protein</fullName>
    </submittedName>
</protein>
<keyword evidence="3" id="KW-0813">Transport</keyword>
<evidence type="ECO:0000256" key="8">
    <source>
        <dbReference type="SAM" id="MobiDB-lite"/>
    </source>
</evidence>
<dbReference type="FunFam" id="3.40.50.300:FF:000016">
    <property type="entry name" value="Oligopeptide ABC transporter ATP-binding component"/>
    <property type="match status" value="1"/>
</dbReference>
<dbReference type="InterPro" id="IPR027417">
    <property type="entry name" value="P-loop_NTPase"/>
</dbReference>
<comment type="subcellular location">
    <subcellularLocation>
        <location evidence="1">Cell inner membrane</location>
        <topology evidence="1">Peripheral membrane protein</topology>
    </subcellularLocation>
</comment>
<accession>A0A850NPE7</accession>
<evidence type="ECO:0000313" key="11">
    <source>
        <dbReference type="Proteomes" id="UP000565205"/>
    </source>
</evidence>
<evidence type="ECO:0000256" key="5">
    <source>
        <dbReference type="ARBA" id="ARBA00022741"/>
    </source>
</evidence>
<dbReference type="InterPro" id="IPR003439">
    <property type="entry name" value="ABC_transporter-like_ATP-bd"/>
</dbReference>
<dbReference type="InterPro" id="IPR003593">
    <property type="entry name" value="AAA+_ATPase"/>
</dbReference>
<dbReference type="GO" id="GO:0005524">
    <property type="term" value="F:ATP binding"/>
    <property type="evidence" value="ECO:0007669"/>
    <property type="project" value="UniProtKB-KW"/>
</dbReference>
<evidence type="ECO:0000259" key="9">
    <source>
        <dbReference type="PROSITE" id="PS50893"/>
    </source>
</evidence>
<dbReference type="PROSITE" id="PS50893">
    <property type="entry name" value="ABC_TRANSPORTER_2"/>
    <property type="match status" value="1"/>
</dbReference>
<keyword evidence="5" id="KW-0547">Nucleotide-binding</keyword>
<evidence type="ECO:0000256" key="2">
    <source>
        <dbReference type="ARBA" id="ARBA00005417"/>
    </source>
</evidence>
<feature type="domain" description="ABC transporter" evidence="9">
    <location>
        <begin position="7"/>
        <end position="253"/>
    </location>
</feature>
<gene>
    <name evidence="10" type="ORF">HUK83_02605</name>
</gene>
<organism evidence="10 11">
    <name type="scientific">Endobacter medicaginis</name>
    <dbReference type="NCBI Taxonomy" id="1181271"/>
    <lineage>
        <taxon>Bacteria</taxon>
        <taxon>Pseudomonadati</taxon>
        <taxon>Pseudomonadota</taxon>
        <taxon>Alphaproteobacteria</taxon>
        <taxon>Acetobacterales</taxon>
        <taxon>Acetobacteraceae</taxon>
        <taxon>Endobacter</taxon>
    </lineage>
</organism>
<reference evidence="10 11" key="1">
    <citation type="submission" date="2020-06" db="EMBL/GenBank/DDBJ databases">
        <title>Description of novel acetic acid bacteria.</title>
        <authorList>
            <person name="Sombolestani A."/>
        </authorList>
    </citation>
    <scope>NUCLEOTIDE SEQUENCE [LARGE SCALE GENOMIC DNA]</scope>
    <source>
        <strain evidence="10 11">LMG 26838</strain>
    </source>
</reference>
<sequence length="314" mass="33540">MDAEAVLDVRDLRVGFGRGVDLVDGVSFSIAPREILGLVGESGSGKSLTSLAIMGLIPAPGRVGGQIGFRGTELLALSEAERRALRGRRIAMIFQDPMSALTPVYRIGWQIAEQIRAHLDLSRRPTETRVLDLLSAMGIADPRRVASAYPHQLSGGLRQRAMIAMALSCDPDLLIADEPTTALDVTVQAQILELILRLRDEFASAVLLITHDLGVVAQIADRVAVMYCGRIAERGPREAMFGAHARVHPYTAGLLGSIPRLHGPRAARIGRAAFSTPTGAWSPTTPTLSCMSGTTSMTSPGAAASARTRRSDCR</sequence>
<dbReference type="Gene3D" id="3.40.50.300">
    <property type="entry name" value="P-loop containing nucleotide triphosphate hydrolases"/>
    <property type="match status" value="1"/>
</dbReference>
<dbReference type="SUPFAM" id="SSF52540">
    <property type="entry name" value="P-loop containing nucleoside triphosphate hydrolases"/>
    <property type="match status" value="1"/>
</dbReference>
<dbReference type="GO" id="GO:0016887">
    <property type="term" value="F:ATP hydrolysis activity"/>
    <property type="evidence" value="ECO:0007669"/>
    <property type="project" value="InterPro"/>
</dbReference>
<name>A0A850NPE7_9PROT</name>
<keyword evidence="6 10" id="KW-0067">ATP-binding</keyword>
<proteinExistence type="inferred from homology"/>
<dbReference type="GO" id="GO:0055085">
    <property type="term" value="P:transmembrane transport"/>
    <property type="evidence" value="ECO:0007669"/>
    <property type="project" value="UniProtKB-ARBA"/>
</dbReference>
<dbReference type="AlphaFoldDB" id="A0A850NPE7"/>
<dbReference type="EMBL" id="JABXXQ010000021">
    <property type="protein sequence ID" value="NVN29232.1"/>
    <property type="molecule type" value="Genomic_DNA"/>
</dbReference>
<evidence type="ECO:0000256" key="4">
    <source>
        <dbReference type="ARBA" id="ARBA00022475"/>
    </source>
</evidence>
<evidence type="ECO:0000256" key="1">
    <source>
        <dbReference type="ARBA" id="ARBA00004417"/>
    </source>
</evidence>
<comment type="similarity">
    <text evidence="2">Belongs to the ABC transporter superfamily.</text>
</comment>
<dbReference type="Pfam" id="PF00005">
    <property type="entry name" value="ABC_tran"/>
    <property type="match status" value="1"/>
</dbReference>
<keyword evidence="7" id="KW-0472">Membrane</keyword>
<keyword evidence="4" id="KW-1003">Cell membrane</keyword>
<evidence type="ECO:0000313" key="10">
    <source>
        <dbReference type="EMBL" id="NVN29232.1"/>
    </source>
</evidence>
<feature type="region of interest" description="Disordered" evidence="8">
    <location>
        <begin position="292"/>
        <end position="314"/>
    </location>
</feature>